<name>A0A2B7IQ87_CUTAC</name>
<reference evidence="1 4" key="1">
    <citation type="submission" date="2017-02" db="EMBL/GenBank/DDBJ databases">
        <title>Prevalence of linear plasmids in Cutibacterium acnes isolates obtained from cancerous prostatic tissue.</title>
        <authorList>
            <person name="Davidsson S."/>
            <person name="Bruggemann H."/>
        </authorList>
    </citation>
    <scope>NUCLEOTIDE SEQUENCE [LARGE SCALE GENOMIC DNA]</scope>
    <source>
        <strain evidence="1 4">11-78</strain>
    </source>
</reference>
<accession>A0A2B7IQ87</accession>
<comment type="caution">
    <text evidence="1">The sequence shown here is derived from an EMBL/GenBank/DDBJ whole genome shotgun (WGS) entry which is preliminary data.</text>
</comment>
<dbReference type="Proteomes" id="UP000226191">
    <property type="component" value="Unassembled WGS sequence"/>
</dbReference>
<evidence type="ECO:0000313" key="3">
    <source>
        <dbReference type="Proteomes" id="UP000223982"/>
    </source>
</evidence>
<evidence type="ECO:0000313" key="1">
    <source>
        <dbReference type="EMBL" id="PGF33819.1"/>
    </source>
</evidence>
<dbReference type="EMBL" id="LKVB01000010">
    <property type="protein sequence ID" value="PHJ26393.1"/>
    <property type="molecule type" value="Genomic_DNA"/>
</dbReference>
<dbReference type="Proteomes" id="UP000223982">
    <property type="component" value="Unassembled WGS sequence"/>
</dbReference>
<proteinExistence type="predicted"/>
<dbReference type="KEGG" id="cacn:RN83_10665"/>
<dbReference type="GeneID" id="92858018"/>
<reference evidence="2 3" key="2">
    <citation type="submission" date="2017-02" db="EMBL/GenBank/DDBJ databases">
        <title>Prevalence of linear plasmids in Propionibacterium acnes isolates obtained from cancerous prostatic tissue.</title>
        <authorList>
            <person name="Davidsson S."/>
            <person name="Bruggemann H."/>
        </authorList>
    </citation>
    <scope>NUCLEOTIDE SEQUENCE [LARGE SCALE GENOMIC DNA]</scope>
    <source>
        <strain evidence="2 3">09-9</strain>
    </source>
</reference>
<evidence type="ECO:0000313" key="2">
    <source>
        <dbReference type="EMBL" id="PHJ26393.1"/>
    </source>
</evidence>
<sequence length="129" mass="13688">MVMEMRSRKELVSTIVLGVMTVSAGMTMIAGQANASHCSLFANKPVQHGTTMSGTGGRQSCADTVGSVAVAEYHQISHWPDSRMASARRTNVKNASLTVTGHGKHGWDVYTRVDSSTGAQTKSGYTRVG</sequence>
<gene>
    <name evidence="2" type="ORF">APS60_10670</name>
    <name evidence="1" type="ORF">B1B09_07850</name>
</gene>
<evidence type="ECO:0000313" key="4">
    <source>
        <dbReference type="Proteomes" id="UP000226191"/>
    </source>
</evidence>
<dbReference type="RefSeq" id="WP_002519497.1">
    <property type="nucleotide sequence ID" value="NZ_CABIZT010000004.1"/>
</dbReference>
<dbReference type="AlphaFoldDB" id="A0A2B7IQ87"/>
<protein>
    <submittedName>
        <fullName evidence="1">Uncharacterized protein</fullName>
    </submittedName>
</protein>
<organism evidence="1 4">
    <name type="scientific">Cutibacterium acnes</name>
    <name type="common">Propionibacterium acnes</name>
    <dbReference type="NCBI Taxonomy" id="1747"/>
    <lineage>
        <taxon>Bacteria</taxon>
        <taxon>Bacillati</taxon>
        <taxon>Actinomycetota</taxon>
        <taxon>Actinomycetes</taxon>
        <taxon>Propionibacteriales</taxon>
        <taxon>Propionibacteriaceae</taxon>
        <taxon>Cutibacterium</taxon>
    </lineage>
</organism>
<dbReference type="EMBL" id="MVCE01000003">
    <property type="protein sequence ID" value="PGF33819.1"/>
    <property type="molecule type" value="Genomic_DNA"/>
</dbReference>